<dbReference type="AlphaFoldDB" id="A0A6H0XNK6"/>
<evidence type="ECO:0000313" key="3">
    <source>
        <dbReference type="Proteomes" id="UP000503462"/>
    </source>
</evidence>
<reference evidence="2 3" key="1">
    <citation type="journal article" date="2016" name="Sci. Rep.">
        <title>Peltaster fructicola genome reveals evolution from an invasive phytopathogen to an ectophytic parasite.</title>
        <authorList>
            <person name="Xu C."/>
            <person name="Chen H."/>
            <person name="Gleason M.L."/>
            <person name="Xu J.R."/>
            <person name="Liu H."/>
            <person name="Zhang R."/>
            <person name="Sun G."/>
        </authorList>
    </citation>
    <scope>NUCLEOTIDE SEQUENCE [LARGE SCALE GENOMIC DNA]</scope>
    <source>
        <strain evidence="2 3">LNHT1506</strain>
    </source>
</reference>
<accession>A0A6H0XNK6</accession>
<dbReference type="Proteomes" id="UP000503462">
    <property type="component" value="Chromosome 1"/>
</dbReference>
<feature type="chain" id="PRO_5026262863" description="Armadillo repeat-containing domain-containing protein" evidence="1">
    <location>
        <begin position="23"/>
        <end position="206"/>
    </location>
</feature>
<name>A0A6H0XNK6_9PEZI</name>
<sequence length="206" mass="22501">MKDRWLWVGMAITFAGLYGLQAACRAYLESNDNNEDGIDEQQSKPPANTSLSLQTLRTLIDSTNPGISQMAIGLVLARLQDRRTHIDVYRLINADAASSDASLRQTAATTLEYLKHGLSSPEVLSPVLSAASTSSPYLHNNDQLLGLDETIVPSIEVPIAGWTAVPRERPSAGDVDARRRRREAVVLHEGSGEVNEDDIIRPGDLR</sequence>
<evidence type="ECO:0000313" key="2">
    <source>
        <dbReference type="EMBL" id="QIW96341.1"/>
    </source>
</evidence>
<organism evidence="2 3">
    <name type="scientific">Peltaster fructicola</name>
    <dbReference type="NCBI Taxonomy" id="286661"/>
    <lineage>
        <taxon>Eukaryota</taxon>
        <taxon>Fungi</taxon>
        <taxon>Dikarya</taxon>
        <taxon>Ascomycota</taxon>
        <taxon>Pezizomycotina</taxon>
        <taxon>Dothideomycetes</taxon>
        <taxon>Dothideomycetes incertae sedis</taxon>
        <taxon>Peltaster</taxon>
    </lineage>
</organism>
<dbReference type="OrthoDB" id="5385189at2759"/>
<evidence type="ECO:0008006" key="4">
    <source>
        <dbReference type="Google" id="ProtNLM"/>
    </source>
</evidence>
<protein>
    <recommendedName>
        <fullName evidence="4">Armadillo repeat-containing domain-containing protein</fullName>
    </recommendedName>
</protein>
<dbReference type="EMBL" id="CP051139">
    <property type="protein sequence ID" value="QIW96341.1"/>
    <property type="molecule type" value="Genomic_DNA"/>
</dbReference>
<keyword evidence="1" id="KW-0732">Signal</keyword>
<proteinExistence type="predicted"/>
<evidence type="ECO:0000256" key="1">
    <source>
        <dbReference type="SAM" id="SignalP"/>
    </source>
</evidence>
<gene>
    <name evidence="2" type="ORF">AMS68_001859</name>
</gene>
<feature type="signal peptide" evidence="1">
    <location>
        <begin position="1"/>
        <end position="22"/>
    </location>
</feature>
<keyword evidence="3" id="KW-1185">Reference proteome</keyword>